<evidence type="ECO:0000313" key="4">
    <source>
        <dbReference type="EMBL" id="OJD22748.1"/>
    </source>
</evidence>
<feature type="transmembrane region" description="Helical" evidence="2">
    <location>
        <begin position="235"/>
        <end position="259"/>
    </location>
</feature>
<sequence>MSVLQHRAILVSTSLSLLALALAIPFAAPAELGIVRRGSSSCPLQNYTTCADPKAPPNFCCPQGRKCITLNYGDSMVCCPVGENCLQWSLGSCDPGKYDPEREPKSIYKSKRPDIPLQRCGDKCCPPGTGCKEASNGVLYCQVSFPDAAFPPFPDDKSRSSSTLQLPTSRSPSQTGVQTETDPTFRPTATGRQAPDIIPISDFSTLSQQPTTTSTATHNVNHADPSPEESKFPPIAIIIGLIPGLVAGIIFALIVFYFYKRRQERRFVPSPMSKFSHFREKSCEKGVVSISDPIPSAAQDSVRTDFLRRQASLVKVDDSNTKSKFRRTSARVKSFFGPRPTADDIATMPTSTTMSNRDTGPNGVGGRHSGGGGAGREPSTESIKVFSPAHLRPAQLGELYQPVGNGRPQTTFSEMMERVGFQSKNGSPYFSVTTTPPLPQIQTPRGRV</sequence>
<protein>
    <recommendedName>
        <fullName evidence="6">Mid2 domain-containing protein</fullName>
    </recommendedName>
</protein>
<keyword evidence="2" id="KW-1133">Transmembrane helix</keyword>
<feature type="compositionally biased region" description="Polar residues" evidence="1">
    <location>
        <begin position="348"/>
        <end position="359"/>
    </location>
</feature>
<name>A0A1J9R405_9EURO</name>
<keyword evidence="2" id="KW-0472">Membrane</keyword>
<evidence type="ECO:0000256" key="2">
    <source>
        <dbReference type="SAM" id="Phobius"/>
    </source>
</evidence>
<evidence type="ECO:0000256" key="3">
    <source>
        <dbReference type="SAM" id="SignalP"/>
    </source>
</evidence>
<feature type="region of interest" description="Disordered" evidence="1">
    <location>
        <begin position="152"/>
        <end position="228"/>
    </location>
</feature>
<feature type="chain" id="PRO_5012543519" description="Mid2 domain-containing protein" evidence="3">
    <location>
        <begin position="24"/>
        <end position="448"/>
    </location>
</feature>
<dbReference type="EMBL" id="LGTZ01000969">
    <property type="protein sequence ID" value="OJD22748.1"/>
    <property type="molecule type" value="Genomic_DNA"/>
</dbReference>
<evidence type="ECO:0000256" key="1">
    <source>
        <dbReference type="SAM" id="MobiDB-lite"/>
    </source>
</evidence>
<dbReference type="OrthoDB" id="5338512at2759"/>
<feature type="region of interest" description="Disordered" evidence="1">
    <location>
        <begin position="426"/>
        <end position="448"/>
    </location>
</feature>
<feature type="compositionally biased region" description="Low complexity" evidence="1">
    <location>
        <begin position="204"/>
        <end position="217"/>
    </location>
</feature>
<feature type="signal peptide" evidence="3">
    <location>
        <begin position="1"/>
        <end position="23"/>
    </location>
</feature>
<evidence type="ECO:0008006" key="6">
    <source>
        <dbReference type="Google" id="ProtNLM"/>
    </source>
</evidence>
<feature type="region of interest" description="Disordered" evidence="1">
    <location>
        <begin position="336"/>
        <end position="380"/>
    </location>
</feature>
<dbReference type="STRING" id="1658174.A0A1J9R405"/>
<accession>A0A1J9R405</accession>
<comment type="caution">
    <text evidence="4">The sequence shown here is derived from an EMBL/GenBank/DDBJ whole genome shotgun (WGS) entry which is preliminary data.</text>
</comment>
<reference evidence="4 5" key="1">
    <citation type="submission" date="2015-08" db="EMBL/GenBank/DDBJ databases">
        <title>Emmonsia species relationships and genome sequence.</title>
        <authorList>
            <person name="Cuomo C.A."/>
            <person name="Schwartz I.S."/>
            <person name="Kenyon C."/>
            <person name="De Hoog G.S."/>
            <person name="Govender N.P."/>
            <person name="Botha A."/>
            <person name="Moreno L."/>
            <person name="De Vries M."/>
            <person name="Munoz J.F."/>
            <person name="Stielow J.B."/>
        </authorList>
    </citation>
    <scope>NUCLEOTIDE SEQUENCE [LARGE SCALE GENOMIC DNA]</scope>
    <source>
        <strain evidence="4 5">EI222</strain>
    </source>
</reference>
<keyword evidence="2" id="KW-0812">Transmembrane</keyword>
<evidence type="ECO:0000313" key="5">
    <source>
        <dbReference type="Proteomes" id="UP000242791"/>
    </source>
</evidence>
<dbReference type="VEuPathDB" id="FungiDB:ACJ73_05901"/>
<feature type="compositionally biased region" description="Polar residues" evidence="1">
    <location>
        <begin position="160"/>
        <end position="182"/>
    </location>
</feature>
<dbReference type="AlphaFoldDB" id="A0A1J9R405"/>
<gene>
    <name evidence="4" type="ORF">ACJ73_05901</name>
</gene>
<organism evidence="4 5">
    <name type="scientific">Blastomyces percursus</name>
    <dbReference type="NCBI Taxonomy" id="1658174"/>
    <lineage>
        <taxon>Eukaryota</taxon>
        <taxon>Fungi</taxon>
        <taxon>Dikarya</taxon>
        <taxon>Ascomycota</taxon>
        <taxon>Pezizomycotina</taxon>
        <taxon>Eurotiomycetes</taxon>
        <taxon>Eurotiomycetidae</taxon>
        <taxon>Onygenales</taxon>
        <taxon>Ajellomycetaceae</taxon>
        <taxon>Blastomyces</taxon>
    </lineage>
</organism>
<keyword evidence="5" id="KW-1185">Reference proteome</keyword>
<keyword evidence="3" id="KW-0732">Signal</keyword>
<dbReference type="Proteomes" id="UP000242791">
    <property type="component" value="Unassembled WGS sequence"/>
</dbReference>
<feature type="compositionally biased region" description="Gly residues" evidence="1">
    <location>
        <begin position="362"/>
        <end position="375"/>
    </location>
</feature>
<proteinExistence type="predicted"/>